<dbReference type="InterPro" id="IPR012347">
    <property type="entry name" value="Ferritin-like"/>
</dbReference>
<protein>
    <submittedName>
        <fullName evidence="2">Ferritin</fullName>
    </submittedName>
</protein>
<accession>A0A318K3H5</accession>
<evidence type="ECO:0000259" key="1">
    <source>
        <dbReference type="PROSITE" id="PS50905"/>
    </source>
</evidence>
<dbReference type="Gene3D" id="1.20.1260.10">
    <property type="match status" value="1"/>
</dbReference>
<proteinExistence type="predicted"/>
<dbReference type="SUPFAM" id="SSF47240">
    <property type="entry name" value="Ferritin-like"/>
    <property type="match status" value="1"/>
</dbReference>
<dbReference type="Proteomes" id="UP000247569">
    <property type="component" value="Unassembled WGS sequence"/>
</dbReference>
<evidence type="ECO:0000313" key="2">
    <source>
        <dbReference type="EMBL" id="PXX63024.1"/>
    </source>
</evidence>
<feature type="domain" description="Ferritin-like diiron" evidence="1">
    <location>
        <begin position="4"/>
        <end position="149"/>
    </location>
</feature>
<organism evidence="2 3">
    <name type="scientific">Nocardia tenerifensis</name>
    <dbReference type="NCBI Taxonomy" id="228006"/>
    <lineage>
        <taxon>Bacteria</taxon>
        <taxon>Bacillati</taxon>
        <taxon>Actinomycetota</taxon>
        <taxon>Actinomycetes</taxon>
        <taxon>Mycobacteriales</taxon>
        <taxon>Nocardiaceae</taxon>
        <taxon>Nocardia</taxon>
    </lineage>
</organism>
<dbReference type="RefSeq" id="WP_040729294.1">
    <property type="nucleotide sequence ID" value="NZ_QJKF01000006.1"/>
</dbReference>
<dbReference type="CDD" id="cd01055">
    <property type="entry name" value="Nonheme_Ferritin"/>
    <property type="match status" value="1"/>
</dbReference>
<gene>
    <name evidence="2" type="ORF">DFR70_10678</name>
</gene>
<keyword evidence="3" id="KW-1185">Reference proteome</keyword>
<dbReference type="AlphaFoldDB" id="A0A318K3H5"/>
<evidence type="ECO:0000313" key="3">
    <source>
        <dbReference type="Proteomes" id="UP000247569"/>
    </source>
</evidence>
<dbReference type="PROSITE" id="PS50905">
    <property type="entry name" value="FERRITIN_LIKE"/>
    <property type="match status" value="1"/>
</dbReference>
<dbReference type="InterPro" id="IPR009078">
    <property type="entry name" value="Ferritin-like_SF"/>
</dbReference>
<comment type="caution">
    <text evidence="2">The sequence shown here is derived from an EMBL/GenBank/DDBJ whole genome shotgun (WGS) entry which is preliminary data.</text>
</comment>
<dbReference type="InterPro" id="IPR009040">
    <property type="entry name" value="Ferritin-like_diiron"/>
</dbReference>
<dbReference type="InterPro" id="IPR041719">
    <property type="entry name" value="Ferritin_prok"/>
</dbReference>
<dbReference type="InterPro" id="IPR008331">
    <property type="entry name" value="Ferritin_DPS_dom"/>
</dbReference>
<dbReference type="GO" id="GO:0008199">
    <property type="term" value="F:ferric iron binding"/>
    <property type="evidence" value="ECO:0007669"/>
    <property type="project" value="InterPro"/>
</dbReference>
<dbReference type="EMBL" id="QJKF01000006">
    <property type="protein sequence ID" value="PXX63024.1"/>
    <property type="molecule type" value="Genomic_DNA"/>
</dbReference>
<sequence>MTDSELDQPFPALLSAQIQHGLTAAQQYLAAAVYLDSNRLPQLAKHCYAKSGEQRAHALRMVQYLLDRDLPVHIGGLDEIRSAFETPRAAIAFLLETEQHRTAQITGLARAARESGDYLGERFIQWFLEEQVDDVARMTTLLTVIDRSTDNLFDVENFIARELRTPQRTDNSTPRMAGAAKN</sequence>
<dbReference type="OrthoDB" id="9801481at2"/>
<name>A0A318K3H5_9NOCA</name>
<dbReference type="Pfam" id="PF00210">
    <property type="entry name" value="Ferritin"/>
    <property type="match status" value="1"/>
</dbReference>
<reference evidence="2 3" key="1">
    <citation type="submission" date="2018-05" db="EMBL/GenBank/DDBJ databases">
        <title>Genomic Encyclopedia of Type Strains, Phase IV (KMG-IV): sequencing the most valuable type-strain genomes for metagenomic binning, comparative biology and taxonomic classification.</title>
        <authorList>
            <person name="Goeker M."/>
        </authorList>
    </citation>
    <scope>NUCLEOTIDE SEQUENCE [LARGE SCALE GENOMIC DNA]</scope>
    <source>
        <strain evidence="2 3">DSM 44704</strain>
    </source>
</reference>